<name>A0A148KMC6_9ALTE</name>
<evidence type="ECO:0000313" key="6">
    <source>
        <dbReference type="EMBL" id="KXI27398.1"/>
    </source>
</evidence>
<dbReference type="InterPro" id="IPR036388">
    <property type="entry name" value="WH-like_DNA-bd_sf"/>
</dbReference>
<keyword evidence="4" id="KW-0804">Transcription</keyword>
<proteinExistence type="predicted"/>
<evidence type="ECO:0000256" key="2">
    <source>
        <dbReference type="ARBA" id="ARBA00023015"/>
    </source>
</evidence>
<dbReference type="FunFam" id="1.10.10.10:FF:000279">
    <property type="entry name" value="Transcriptional regulator, ArsR family"/>
    <property type="match status" value="1"/>
</dbReference>
<dbReference type="AlphaFoldDB" id="A0A148KMC6"/>
<keyword evidence="1" id="KW-0059">Arsenical resistance</keyword>
<dbReference type="SMART" id="SM00418">
    <property type="entry name" value="HTH_ARSR"/>
    <property type="match status" value="1"/>
</dbReference>
<dbReference type="STRING" id="1799789.AX660_22030"/>
<accession>A0A148KMC6</accession>
<organism evidence="6 7">
    <name type="scientific">Paraglaciecola hydrolytica</name>
    <dbReference type="NCBI Taxonomy" id="1799789"/>
    <lineage>
        <taxon>Bacteria</taxon>
        <taxon>Pseudomonadati</taxon>
        <taxon>Pseudomonadota</taxon>
        <taxon>Gammaproteobacteria</taxon>
        <taxon>Alteromonadales</taxon>
        <taxon>Alteromonadaceae</taxon>
        <taxon>Paraglaciecola</taxon>
    </lineage>
</organism>
<dbReference type="OrthoDB" id="9793058at2"/>
<evidence type="ECO:0000259" key="5">
    <source>
        <dbReference type="PROSITE" id="PS50987"/>
    </source>
</evidence>
<keyword evidence="3" id="KW-0238">DNA-binding</keyword>
<dbReference type="GO" id="GO:0046685">
    <property type="term" value="P:response to arsenic-containing substance"/>
    <property type="evidence" value="ECO:0007669"/>
    <property type="project" value="UniProtKB-KW"/>
</dbReference>
<gene>
    <name evidence="6" type="ORF">AX660_22030</name>
</gene>
<dbReference type="PRINTS" id="PR00778">
    <property type="entry name" value="HTHARSR"/>
</dbReference>
<dbReference type="InterPro" id="IPR036390">
    <property type="entry name" value="WH_DNA-bd_sf"/>
</dbReference>
<dbReference type="SUPFAM" id="SSF46785">
    <property type="entry name" value="Winged helix' DNA-binding domain"/>
    <property type="match status" value="1"/>
</dbReference>
<dbReference type="InterPro" id="IPR001845">
    <property type="entry name" value="HTH_ArsR_DNA-bd_dom"/>
</dbReference>
<feature type="domain" description="HTH arsR-type" evidence="5">
    <location>
        <begin position="1"/>
        <end position="93"/>
    </location>
</feature>
<dbReference type="NCBIfam" id="NF033788">
    <property type="entry name" value="HTH_metalloreg"/>
    <property type="match status" value="1"/>
</dbReference>
<dbReference type="PANTHER" id="PTHR33154">
    <property type="entry name" value="TRANSCRIPTIONAL REGULATOR, ARSR FAMILY"/>
    <property type="match status" value="1"/>
</dbReference>
<dbReference type="InterPro" id="IPR011991">
    <property type="entry name" value="ArsR-like_HTH"/>
</dbReference>
<dbReference type="CDD" id="cd00090">
    <property type="entry name" value="HTH_ARSR"/>
    <property type="match status" value="1"/>
</dbReference>
<dbReference type="PANTHER" id="PTHR33154:SF18">
    <property type="entry name" value="ARSENICAL RESISTANCE OPERON REPRESSOR"/>
    <property type="match status" value="1"/>
</dbReference>
<sequence length="111" mass="12713">MDPCKFYKCLADDTRLKSLLLINTVNEACVCDLMAALELDQPKISRHLAELRKCGILLDERRGKWVYYKLHPSLPTWAKNVIEQTANHNSDYHKDALTKLNVCLSTTETCC</sequence>
<dbReference type="Pfam" id="PF01022">
    <property type="entry name" value="HTH_5"/>
    <property type="match status" value="1"/>
</dbReference>
<comment type="caution">
    <text evidence="6">The sequence shown here is derived from an EMBL/GenBank/DDBJ whole genome shotgun (WGS) entry which is preliminary data.</text>
</comment>
<dbReference type="PROSITE" id="PS50987">
    <property type="entry name" value="HTH_ARSR_2"/>
    <property type="match status" value="1"/>
</dbReference>
<keyword evidence="2" id="KW-0805">Transcription regulation</keyword>
<dbReference type="Proteomes" id="UP000070299">
    <property type="component" value="Unassembled WGS sequence"/>
</dbReference>
<dbReference type="Gene3D" id="1.10.10.10">
    <property type="entry name" value="Winged helix-like DNA-binding domain superfamily/Winged helix DNA-binding domain"/>
    <property type="match status" value="1"/>
</dbReference>
<keyword evidence="7" id="KW-1185">Reference proteome</keyword>
<evidence type="ECO:0000256" key="4">
    <source>
        <dbReference type="ARBA" id="ARBA00023163"/>
    </source>
</evidence>
<evidence type="ECO:0000313" key="7">
    <source>
        <dbReference type="Proteomes" id="UP000070299"/>
    </source>
</evidence>
<dbReference type="GO" id="GO:0003677">
    <property type="term" value="F:DNA binding"/>
    <property type="evidence" value="ECO:0007669"/>
    <property type="project" value="UniProtKB-KW"/>
</dbReference>
<dbReference type="NCBIfam" id="NF007528">
    <property type="entry name" value="PRK10141.1"/>
    <property type="match status" value="1"/>
</dbReference>
<evidence type="ECO:0000256" key="1">
    <source>
        <dbReference type="ARBA" id="ARBA00022849"/>
    </source>
</evidence>
<evidence type="ECO:0000256" key="3">
    <source>
        <dbReference type="ARBA" id="ARBA00023125"/>
    </source>
</evidence>
<dbReference type="EMBL" id="LSNE01000011">
    <property type="protein sequence ID" value="KXI27398.1"/>
    <property type="molecule type" value="Genomic_DNA"/>
</dbReference>
<dbReference type="RefSeq" id="WP_068380806.1">
    <property type="nucleotide sequence ID" value="NZ_LSNE01000011.1"/>
</dbReference>
<dbReference type="GO" id="GO:0003700">
    <property type="term" value="F:DNA-binding transcription factor activity"/>
    <property type="evidence" value="ECO:0007669"/>
    <property type="project" value="InterPro"/>
</dbReference>
<reference evidence="7" key="1">
    <citation type="submission" date="2016-02" db="EMBL/GenBank/DDBJ databases">
        <authorList>
            <person name="Schultz-Johansen M."/>
            <person name="Glaring M.A."/>
            <person name="Bech P.K."/>
            <person name="Stougaard P."/>
        </authorList>
    </citation>
    <scope>NUCLEOTIDE SEQUENCE [LARGE SCALE GENOMIC DNA]</scope>
    <source>
        <strain evidence="7">S66</strain>
    </source>
</reference>
<protein>
    <submittedName>
        <fullName evidence="6">ArsR family transcriptional regulator</fullName>
    </submittedName>
</protein>
<dbReference type="InterPro" id="IPR051081">
    <property type="entry name" value="HTH_MetalResp_TranReg"/>
</dbReference>